<name>V6SSX3_9FLAO</name>
<reference evidence="2 3" key="1">
    <citation type="submission" date="2013-08" db="EMBL/GenBank/DDBJ databases">
        <title>Flavobacterium limnosediminis JC2902 genome sequencing.</title>
        <authorList>
            <person name="Lee K."/>
            <person name="Yi H."/>
            <person name="Park S."/>
            <person name="Chun J."/>
        </authorList>
    </citation>
    <scope>NUCLEOTIDE SEQUENCE [LARGE SCALE GENOMIC DNA]</scope>
    <source>
        <strain evidence="2 3">JC2902</strain>
    </source>
</reference>
<keyword evidence="1" id="KW-0812">Transmembrane</keyword>
<dbReference type="eggNOG" id="ENOG5032WIV">
    <property type="taxonomic scope" value="Bacteria"/>
</dbReference>
<keyword evidence="3" id="KW-1185">Reference proteome</keyword>
<feature type="transmembrane region" description="Helical" evidence="1">
    <location>
        <begin position="121"/>
        <end position="141"/>
    </location>
</feature>
<dbReference type="EMBL" id="AVGG01000001">
    <property type="protein sequence ID" value="ESU29731.1"/>
    <property type="molecule type" value="Genomic_DNA"/>
</dbReference>
<sequence length="246" mass="29315">MHFLFPKPKLQPVYFIAKFSIFTSAMMDLLFTERVVESKDWATVLFVLCFAVLAINRSVFEVRFSEFVKIAISDKYLKIYKDSGNMNSWFTISMFLIQLISFAFLIQITLSYFEMTTKTNWISYIQIVTLLGVFILSKYLIEKIIATTFNIEEFNEQFNLQKVNYRTYIGLLILPVNILLFYNDFLSKTLLLVIISIILIINMITYFFSLKNYQNLILSKFFYFILYLCALEIAPYYFMYYWFTKS</sequence>
<feature type="transmembrane region" description="Helical" evidence="1">
    <location>
        <begin position="88"/>
        <end position="109"/>
    </location>
</feature>
<dbReference type="Proteomes" id="UP000018004">
    <property type="component" value="Unassembled WGS sequence"/>
</dbReference>
<feature type="transmembrane region" description="Helical" evidence="1">
    <location>
        <begin position="165"/>
        <end position="183"/>
    </location>
</feature>
<dbReference type="InterPro" id="IPR025367">
    <property type="entry name" value="DUF4271"/>
</dbReference>
<evidence type="ECO:0000313" key="2">
    <source>
        <dbReference type="EMBL" id="ESU29731.1"/>
    </source>
</evidence>
<feature type="transmembrane region" description="Helical" evidence="1">
    <location>
        <begin position="221"/>
        <end position="243"/>
    </location>
</feature>
<dbReference type="Pfam" id="PF14093">
    <property type="entry name" value="DUF4271"/>
    <property type="match status" value="1"/>
</dbReference>
<protein>
    <recommendedName>
        <fullName evidence="4">DUF4271 domain-containing protein</fullName>
    </recommendedName>
</protein>
<proteinExistence type="predicted"/>
<evidence type="ECO:0000313" key="3">
    <source>
        <dbReference type="Proteomes" id="UP000018004"/>
    </source>
</evidence>
<gene>
    <name evidence="2" type="ORF">FLJC2902T_02050</name>
</gene>
<keyword evidence="1" id="KW-0472">Membrane</keyword>
<evidence type="ECO:0008006" key="4">
    <source>
        <dbReference type="Google" id="ProtNLM"/>
    </source>
</evidence>
<keyword evidence="1" id="KW-1133">Transmembrane helix</keyword>
<feature type="transmembrane region" description="Helical" evidence="1">
    <location>
        <begin position="12"/>
        <end position="31"/>
    </location>
</feature>
<dbReference type="AlphaFoldDB" id="V6SSX3"/>
<feature type="transmembrane region" description="Helical" evidence="1">
    <location>
        <begin position="43"/>
        <end position="60"/>
    </location>
</feature>
<dbReference type="STRING" id="1341181.FLJC2902T_02050"/>
<accession>V6SSX3</accession>
<dbReference type="PATRIC" id="fig|1341181.4.peg.200"/>
<evidence type="ECO:0000256" key="1">
    <source>
        <dbReference type="SAM" id="Phobius"/>
    </source>
</evidence>
<feature type="transmembrane region" description="Helical" evidence="1">
    <location>
        <begin position="189"/>
        <end position="209"/>
    </location>
</feature>
<comment type="caution">
    <text evidence="2">The sequence shown here is derived from an EMBL/GenBank/DDBJ whole genome shotgun (WGS) entry which is preliminary data.</text>
</comment>
<organism evidence="2 3">
    <name type="scientific">Flavobacterium limnosediminis JC2902</name>
    <dbReference type="NCBI Taxonomy" id="1341181"/>
    <lineage>
        <taxon>Bacteria</taxon>
        <taxon>Pseudomonadati</taxon>
        <taxon>Bacteroidota</taxon>
        <taxon>Flavobacteriia</taxon>
        <taxon>Flavobacteriales</taxon>
        <taxon>Flavobacteriaceae</taxon>
        <taxon>Flavobacterium</taxon>
    </lineage>
</organism>